<protein>
    <recommendedName>
        <fullName evidence="9">Chloroplast import component protein (Tic20)</fullName>
    </recommendedName>
</protein>
<keyword evidence="4 6" id="KW-0472">Membrane</keyword>
<evidence type="ECO:0000256" key="1">
    <source>
        <dbReference type="ARBA" id="ARBA00004141"/>
    </source>
</evidence>
<evidence type="ECO:0000256" key="2">
    <source>
        <dbReference type="ARBA" id="ARBA00022692"/>
    </source>
</evidence>
<dbReference type="Pfam" id="PF09685">
    <property type="entry name" value="MamF_MmsF"/>
    <property type="match status" value="1"/>
</dbReference>
<dbReference type="Proteomes" id="UP000178656">
    <property type="component" value="Unassembled WGS sequence"/>
</dbReference>
<feature type="region of interest" description="Disordered" evidence="5">
    <location>
        <begin position="1"/>
        <end position="20"/>
    </location>
</feature>
<reference evidence="7 8" key="1">
    <citation type="journal article" date="2016" name="Nat. Commun.">
        <title>Thousands of microbial genomes shed light on interconnected biogeochemical processes in an aquifer system.</title>
        <authorList>
            <person name="Anantharaman K."/>
            <person name="Brown C.T."/>
            <person name="Hug L.A."/>
            <person name="Sharon I."/>
            <person name="Castelle C.J."/>
            <person name="Probst A.J."/>
            <person name="Thomas B.C."/>
            <person name="Singh A."/>
            <person name="Wilkins M.J."/>
            <person name="Karaoz U."/>
            <person name="Brodie E.L."/>
            <person name="Williams K.H."/>
            <person name="Hubbard S.S."/>
            <person name="Banfield J.F."/>
        </authorList>
    </citation>
    <scope>NUCLEOTIDE SEQUENCE [LARGE SCALE GENOMIC DNA]</scope>
</reference>
<feature type="compositionally biased region" description="Basic and acidic residues" evidence="5">
    <location>
        <begin position="9"/>
        <end position="20"/>
    </location>
</feature>
<dbReference type="EMBL" id="MFGM01000036">
    <property type="protein sequence ID" value="OGF36343.1"/>
    <property type="molecule type" value="Genomic_DNA"/>
</dbReference>
<organism evidence="7 8">
    <name type="scientific">Candidatus Falkowbacteria bacterium RIFOXYC2_FULL_48_21</name>
    <dbReference type="NCBI Taxonomy" id="1798005"/>
    <lineage>
        <taxon>Bacteria</taxon>
        <taxon>Candidatus Falkowiibacteriota</taxon>
    </lineage>
</organism>
<dbReference type="GO" id="GO:0016020">
    <property type="term" value="C:membrane"/>
    <property type="evidence" value="ECO:0007669"/>
    <property type="project" value="UniProtKB-SubCell"/>
</dbReference>
<sequence length="120" mass="13545">MENQTEQSHVNHETNEPKAKLSDDNKAFAVLSYLGLLSLIPLLLKKNDEFVQFHARQGFVLAIAEIAACFLNIIPFIGPIFWMILGFVFVIVSIVGIMKALEGEKWEIPVLSEYAKKIKI</sequence>
<dbReference type="InterPro" id="IPR019109">
    <property type="entry name" value="MamF_MmsF"/>
</dbReference>
<accession>A0A1F5TC40</accession>
<proteinExistence type="predicted"/>
<evidence type="ECO:0000256" key="3">
    <source>
        <dbReference type="ARBA" id="ARBA00022989"/>
    </source>
</evidence>
<name>A0A1F5TC40_9BACT</name>
<keyword evidence="3 6" id="KW-1133">Transmembrane helix</keyword>
<dbReference type="AlphaFoldDB" id="A0A1F5TC40"/>
<keyword evidence="2 6" id="KW-0812">Transmembrane</keyword>
<feature type="transmembrane region" description="Helical" evidence="6">
    <location>
        <begin position="27"/>
        <end position="44"/>
    </location>
</feature>
<evidence type="ECO:0000256" key="6">
    <source>
        <dbReference type="SAM" id="Phobius"/>
    </source>
</evidence>
<evidence type="ECO:0000313" key="8">
    <source>
        <dbReference type="Proteomes" id="UP000178656"/>
    </source>
</evidence>
<evidence type="ECO:0000313" key="7">
    <source>
        <dbReference type="EMBL" id="OGF36343.1"/>
    </source>
</evidence>
<gene>
    <name evidence="7" type="ORF">A2482_05120</name>
</gene>
<comment type="subcellular location">
    <subcellularLocation>
        <location evidence="1">Membrane</location>
        <topology evidence="1">Multi-pass membrane protein</topology>
    </subcellularLocation>
</comment>
<evidence type="ECO:0000256" key="5">
    <source>
        <dbReference type="SAM" id="MobiDB-lite"/>
    </source>
</evidence>
<evidence type="ECO:0000256" key="4">
    <source>
        <dbReference type="ARBA" id="ARBA00023136"/>
    </source>
</evidence>
<comment type="caution">
    <text evidence="7">The sequence shown here is derived from an EMBL/GenBank/DDBJ whole genome shotgun (WGS) entry which is preliminary data.</text>
</comment>
<feature type="transmembrane region" description="Helical" evidence="6">
    <location>
        <begin position="80"/>
        <end position="101"/>
    </location>
</feature>
<dbReference type="PANTHER" id="PTHR36460:SF1">
    <property type="entry name" value="UPF0132 DOMAIN PROTEIN (AFU_ORTHOLOGUE AFUA_3G10255)"/>
    <property type="match status" value="1"/>
</dbReference>
<evidence type="ECO:0008006" key="9">
    <source>
        <dbReference type="Google" id="ProtNLM"/>
    </source>
</evidence>
<dbReference type="PANTHER" id="PTHR36460">
    <property type="entry name" value="UPF0132 DOMAIN PROTEIN (AFU_ORTHOLOGUE AFUA_3G10255)"/>
    <property type="match status" value="1"/>
</dbReference>
<feature type="transmembrane region" description="Helical" evidence="6">
    <location>
        <begin position="56"/>
        <end position="74"/>
    </location>
</feature>